<dbReference type="RefSeq" id="WP_007621910.1">
    <property type="nucleotide sequence ID" value="NZ_BANX01000020.1"/>
</dbReference>
<comment type="caution">
    <text evidence="1">The sequence shown here is derived from an EMBL/GenBank/DDBJ whole genome shotgun (WGS) entry which is preliminary data.</text>
</comment>
<reference evidence="1 2" key="1">
    <citation type="submission" date="2013-01" db="EMBL/GenBank/DDBJ databases">
        <title>Whole genome shotgun sequence of Gordonia soli NBRC 108243.</title>
        <authorList>
            <person name="Isaki-Nakamura S."/>
            <person name="Hosoyama A."/>
            <person name="Tsuchikane K."/>
            <person name="Ando Y."/>
            <person name="Baba S."/>
            <person name="Ohji S."/>
            <person name="Hamada M."/>
            <person name="Tamura T."/>
            <person name="Yamazoe A."/>
            <person name="Yamazaki S."/>
            <person name="Fujita N."/>
        </authorList>
    </citation>
    <scope>NUCLEOTIDE SEQUENCE [LARGE SCALE GENOMIC DNA]</scope>
    <source>
        <strain evidence="1 2">NBRC 108243</strain>
    </source>
</reference>
<proteinExistence type="predicted"/>
<keyword evidence="2" id="KW-1185">Reference proteome</keyword>
<name>M0QKR4_9ACTN</name>
<dbReference type="Proteomes" id="UP000011666">
    <property type="component" value="Unassembled WGS sequence"/>
</dbReference>
<gene>
    <name evidence="1" type="ORF">GS4_20_02190</name>
</gene>
<dbReference type="eggNOG" id="ENOG50332AK">
    <property type="taxonomic scope" value="Bacteria"/>
</dbReference>
<evidence type="ECO:0008006" key="3">
    <source>
        <dbReference type="Google" id="ProtNLM"/>
    </source>
</evidence>
<dbReference type="STRING" id="1223545.GS4_20_02190"/>
<dbReference type="EMBL" id="BANX01000020">
    <property type="protein sequence ID" value="GAC69153.1"/>
    <property type="molecule type" value="Genomic_DNA"/>
</dbReference>
<dbReference type="Gene3D" id="2.30.110.10">
    <property type="entry name" value="Electron Transport, Fmn-binding Protein, Chain A"/>
    <property type="match status" value="1"/>
</dbReference>
<protein>
    <recommendedName>
        <fullName evidence="3">Nitroreductase family deazaflavin-dependent oxidoreductase</fullName>
    </recommendedName>
</protein>
<organism evidence="1 2">
    <name type="scientific">Gordonia soli NBRC 108243</name>
    <dbReference type="NCBI Taxonomy" id="1223545"/>
    <lineage>
        <taxon>Bacteria</taxon>
        <taxon>Bacillati</taxon>
        <taxon>Actinomycetota</taxon>
        <taxon>Actinomycetes</taxon>
        <taxon>Mycobacteriales</taxon>
        <taxon>Gordoniaceae</taxon>
        <taxon>Gordonia</taxon>
    </lineage>
</organism>
<dbReference type="AlphaFoldDB" id="M0QKR4"/>
<dbReference type="OrthoDB" id="3292498at2"/>
<evidence type="ECO:0000313" key="1">
    <source>
        <dbReference type="EMBL" id="GAC69153.1"/>
    </source>
</evidence>
<dbReference type="InterPro" id="IPR012349">
    <property type="entry name" value="Split_barrel_FMN-bd"/>
</dbReference>
<evidence type="ECO:0000313" key="2">
    <source>
        <dbReference type="Proteomes" id="UP000011666"/>
    </source>
</evidence>
<accession>M0QKR4</accession>
<sequence length="115" mass="12323">MNTFQRVAKAVNTVVFPLLRLPGVGPLLGKGMTVISYTGRKSGKTFELPVSYSRTGESLRVGVAAPDKKNWWRNFEGAGGDVTVTLPEGPRSGHAVAARDDKGRIWVTIELVAAA</sequence>